<dbReference type="OrthoDB" id="25408at2759"/>
<evidence type="ECO:0000313" key="3">
    <source>
        <dbReference type="EMBL" id="TEB38742.1"/>
    </source>
</evidence>
<comment type="caution">
    <text evidence="3">The sequence shown here is derived from an EMBL/GenBank/DDBJ whole genome shotgun (WGS) entry which is preliminary data.</text>
</comment>
<dbReference type="SUPFAM" id="SSF54427">
    <property type="entry name" value="NTF2-like"/>
    <property type="match status" value="1"/>
</dbReference>
<name>A0A4Y7TYU5_COPMI</name>
<evidence type="ECO:0000256" key="1">
    <source>
        <dbReference type="SAM" id="MobiDB-lite"/>
    </source>
</evidence>
<dbReference type="STRING" id="71717.A0A4Y7TYU5"/>
<dbReference type="PANTHER" id="PTHR12612">
    <property type="entry name" value="NUCLEAR TRANSPORT FACTOR 2"/>
    <property type="match status" value="1"/>
</dbReference>
<feature type="compositionally biased region" description="Low complexity" evidence="1">
    <location>
        <begin position="8"/>
        <end position="26"/>
    </location>
</feature>
<dbReference type="CDD" id="cd00780">
    <property type="entry name" value="NTF2"/>
    <property type="match status" value="1"/>
</dbReference>
<reference evidence="3 4" key="1">
    <citation type="journal article" date="2019" name="Nat. Ecol. Evol.">
        <title>Megaphylogeny resolves global patterns of mushroom evolution.</title>
        <authorList>
            <person name="Varga T."/>
            <person name="Krizsan K."/>
            <person name="Foldi C."/>
            <person name="Dima B."/>
            <person name="Sanchez-Garcia M."/>
            <person name="Sanchez-Ramirez S."/>
            <person name="Szollosi G.J."/>
            <person name="Szarkandi J.G."/>
            <person name="Papp V."/>
            <person name="Albert L."/>
            <person name="Andreopoulos W."/>
            <person name="Angelini C."/>
            <person name="Antonin V."/>
            <person name="Barry K.W."/>
            <person name="Bougher N.L."/>
            <person name="Buchanan P."/>
            <person name="Buyck B."/>
            <person name="Bense V."/>
            <person name="Catcheside P."/>
            <person name="Chovatia M."/>
            <person name="Cooper J."/>
            <person name="Damon W."/>
            <person name="Desjardin D."/>
            <person name="Finy P."/>
            <person name="Geml J."/>
            <person name="Haridas S."/>
            <person name="Hughes K."/>
            <person name="Justo A."/>
            <person name="Karasinski D."/>
            <person name="Kautmanova I."/>
            <person name="Kiss B."/>
            <person name="Kocsube S."/>
            <person name="Kotiranta H."/>
            <person name="LaButti K.M."/>
            <person name="Lechner B.E."/>
            <person name="Liimatainen K."/>
            <person name="Lipzen A."/>
            <person name="Lukacs Z."/>
            <person name="Mihaltcheva S."/>
            <person name="Morgado L.N."/>
            <person name="Niskanen T."/>
            <person name="Noordeloos M.E."/>
            <person name="Ohm R.A."/>
            <person name="Ortiz-Santana B."/>
            <person name="Ovrebo C."/>
            <person name="Racz N."/>
            <person name="Riley R."/>
            <person name="Savchenko A."/>
            <person name="Shiryaev A."/>
            <person name="Soop K."/>
            <person name="Spirin V."/>
            <person name="Szebenyi C."/>
            <person name="Tomsovsky M."/>
            <person name="Tulloss R.E."/>
            <person name="Uehling J."/>
            <person name="Grigoriev I.V."/>
            <person name="Vagvolgyi C."/>
            <person name="Papp T."/>
            <person name="Martin F.M."/>
            <person name="Miettinen O."/>
            <person name="Hibbett D.S."/>
            <person name="Nagy L.G."/>
        </authorList>
    </citation>
    <scope>NUCLEOTIDE SEQUENCE [LARGE SCALE GENOMIC DNA]</scope>
    <source>
        <strain evidence="3 4">FP101781</strain>
    </source>
</reference>
<sequence length="180" mass="19259">MDDAGIQTSASCPPTTISSSSTMAAPPITPSDIEIATRAADHFTRLYYTTYDSDTRLADLPQFYRPTSVLTWNGEPFSGVDGTRALIENMPPTKHEVQSFDCHPIPGTQPPSLLVTVSGNVTHGKGPAGNPTNTPAKTIEGHPRVFSQTFMLVPDPTAPPTKPGEVAKYYIGADIVRFVG</sequence>
<dbReference type="Pfam" id="PF02136">
    <property type="entry name" value="NTF2"/>
    <property type="match status" value="1"/>
</dbReference>
<accession>A0A4Y7TYU5</accession>
<dbReference type="InterPro" id="IPR045875">
    <property type="entry name" value="NTF2"/>
</dbReference>
<keyword evidence="4" id="KW-1185">Reference proteome</keyword>
<dbReference type="InterPro" id="IPR032710">
    <property type="entry name" value="NTF2-like_dom_sf"/>
</dbReference>
<dbReference type="PROSITE" id="PS50177">
    <property type="entry name" value="NTF2_DOMAIN"/>
    <property type="match status" value="1"/>
</dbReference>
<evidence type="ECO:0000259" key="2">
    <source>
        <dbReference type="PROSITE" id="PS50177"/>
    </source>
</evidence>
<proteinExistence type="predicted"/>
<feature type="region of interest" description="Disordered" evidence="1">
    <location>
        <begin position="1"/>
        <end position="28"/>
    </location>
</feature>
<dbReference type="GO" id="GO:0006913">
    <property type="term" value="P:nucleocytoplasmic transport"/>
    <property type="evidence" value="ECO:0007669"/>
    <property type="project" value="InterPro"/>
</dbReference>
<dbReference type="InterPro" id="IPR018222">
    <property type="entry name" value="Nuclear_transport_factor_2_euk"/>
</dbReference>
<dbReference type="EMBL" id="QPFP01000002">
    <property type="protein sequence ID" value="TEB38742.1"/>
    <property type="molecule type" value="Genomic_DNA"/>
</dbReference>
<dbReference type="InterPro" id="IPR002075">
    <property type="entry name" value="NTF2_dom"/>
</dbReference>
<organism evidence="3 4">
    <name type="scientific">Coprinellus micaceus</name>
    <name type="common">Glistening ink-cap mushroom</name>
    <name type="synonym">Coprinus micaceus</name>
    <dbReference type="NCBI Taxonomy" id="71717"/>
    <lineage>
        <taxon>Eukaryota</taxon>
        <taxon>Fungi</taxon>
        <taxon>Dikarya</taxon>
        <taxon>Basidiomycota</taxon>
        <taxon>Agaricomycotina</taxon>
        <taxon>Agaricomycetes</taxon>
        <taxon>Agaricomycetidae</taxon>
        <taxon>Agaricales</taxon>
        <taxon>Agaricineae</taxon>
        <taxon>Psathyrellaceae</taxon>
        <taxon>Coprinellus</taxon>
    </lineage>
</organism>
<gene>
    <name evidence="3" type="ORF">FA13DRAFT_397559</name>
</gene>
<dbReference type="AlphaFoldDB" id="A0A4Y7TYU5"/>
<evidence type="ECO:0000313" key="4">
    <source>
        <dbReference type="Proteomes" id="UP000298030"/>
    </source>
</evidence>
<feature type="domain" description="NTF2" evidence="2">
    <location>
        <begin position="39"/>
        <end position="178"/>
    </location>
</feature>
<protein>
    <submittedName>
        <fullName evidence="3">NTF2-like protein</fullName>
    </submittedName>
</protein>
<dbReference type="Proteomes" id="UP000298030">
    <property type="component" value="Unassembled WGS sequence"/>
</dbReference>
<dbReference type="Gene3D" id="3.10.450.50">
    <property type="match status" value="1"/>
</dbReference>